<evidence type="ECO:0000256" key="1">
    <source>
        <dbReference type="ARBA" id="ARBA00006889"/>
    </source>
</evidence>
<dbReference type="InterPro" id="IPR022272">
    <property type="entry name" value="Lipocalin_CS"/>
</dbReference>
<dbReference type="Gene3D" id="2.40.128.20">
    <property type="match status" value="1"/>
</dbReference>
<dbReference type="GO" id="GO:0009279">
    <property type="term" value="C:cell outer membrane"/>
    <property type="evidence" value="ECO:0007669"/>
    <property type="project" value="UniProtKB-SubCell"/>
</dbReference>
<keyword evidence="2" id="KW-0472">Membrane</keyword>
<dbReference type="InterPro" id="IPR047202">
    <property type="entry name" value="Lipocalin_Blc-like_dom"/>
</dbReference>
<comment type="function">
    <text evidence="2">Involved in the storage or transport of lipids necessary for membrane maintenance under stressful conditions. Displays a binding preference for lysophospholipids.</text>
</comment>
<protein>
    <recommendedName>
        <fullName evidence="2">Outer membrane lipoprotein Blc</fullName>
    </recommendedName>
</protein>
<dbReference type="InterPro" id="IPR002446">
    <property type="entry name" value="Lipocalin_bac"/>
</dbReference>
<comment type="subcellular location">
    <subcellularLocation>
        <location evidence="2">Cell outer membrane</location>
    </subcellularLocation>
</comment>
<sequence>MTQDLATVSNFNLEQYLGTWYEIARLPMKHQPEDSTDISAVYSLNENGKVRVQNRCLDGDGKLDEAIAEASIVDAEHAKLEVSFLPEGLRWIPFTKGDYWVLKIDPDYQTALVGEPGKEYLWLLHRGTTLDEATQREYLSYAESLGYDLSDLIHTVHTSHKTA</sequence>
<gene>
    <name evidence="4" type="ORF">CU320_06475</name>
</gene>
<keyword evidence="2" id="KW-0449">Lipoprotein</keyword>
<proteinExistence type="inferred from homology"/>
<evidence type="ECO:0000259" key="3">
    <source>
        <dbReference type="Pfam" id="PF08212"/>
    </source>
</evidence>
<dbReference type="GO" id="GO:0008289">
    <property type="term" value="F:lipid binding"/>
    <property type="evidence" value="ECO:0007669"/>
    <property type="project" value="UniProtKB-UniRule"/>
</dbReference>
<comment type="similarity">
    <text evidence="1 2">Belongs to the calycin superfamily. Lipocalin family.</text>
</comment>
<dbReference type="InterPro" id="IPR000566">
    <property type="entry name" value="Lipocln_cytosolic_FA-bd_dom"/>
</dbReference>
<comment type="subunit">
    <text evidence="2">Homodimer.</text>
</comment>
<accession>A0A2H9UM41</accession>
<dbReference type="PIRSF" id="PIRSF036893">
    <property type="entry name" value="Lipocalin_ApoD"/>
    <property type="match status" value="1"/>
</dbReference>
<dbReference type="RefSeq" id="WP_005095541.1">
    <property type="nucleotide sequence ID" value="NZ_DAVZIZ010000074.1"/>
</dbReference>
<dbReference type="PANTHER" id="PTHR10612">
    <property type="entry name" value="APOLIPOPROTEIN D"/>
    <property type="match status" value="1"/>
</dbReference>
<dbReference type="PANTHER" id="PTHR10612:SF34">
    <property type="entry name" value="APOLIPOPROTEIN D"/>
    <property type="match status" value="1"/>
</dbReference>
<dbReference type="InterPro" id="IPR012674">
    <property type="entry name" value="Calycin"/>
</dbReference>
<dbReference type="GO" id="GO:0006950">
    <property type="term" value="P:response to stress"/>
    <property type="evidence" value="ECO:0007669"/>
    <property type="project" value="UniProtKB-ARBA"/>
</dbReference>
<feature type="domain" description="Lipocalin/cytosolic fatty-acid binding" evidence="3">
    <location>
        <begin position="12"/>
        <end position="155"/>
    </location>
</feature>
<organism evidence="4 5">
    <name type="scientific">Acinetobacter pseudolwoffii</name>
    <dbReference type="NCBI Taxonomy" id="2053287"/>
    <lineage>
        <taxon>Bacteria</taxon>
        <taxon>Pseudomonadati</taxon>
        <taxon>Pseudomonadota</taxon>
        <taxon>Gammaproteobacteria</taxon>
        <taxon>Moraxellales</taxon>
        <taxon>Moraxellaceae</taxon>
        <taxon>Acinetobacter</taxon>
    </lineage>
</organism>
<dbReference type="Pfam" id="PF08212">
    <property type="entry name" value="Lipocalin_2"/>
    <property type="match status" value="1"/>
</dbReference>
<evidence type="ECO:0000313" key="4">
    <source>
        <dbReference type="EMBL" id="PJI32751.1"/>
    </source>
</evidence>
<comment type="caution">
    <text evidence="4">The sequence shown here is derived from an EMBL/GenBank/DDBJ whole genome shotgun (WGS) entry which is preliminary data.</text>
</comment>
<evidence type="ECO:0000256" key="2">
    <source>
        <dbReference type="PIRNR" id="PIRNR036893"/>
    </source>
</evidence>
<dbReference type="PROSITE" id="PS00213">
    <property type="entry name" value="LIPOCALIN"/>
    <property type="match status" value="1"/>
</dbReference>
<dbReference type="AlphaFoldDB" id="A0A2H9UM41"/>
<dbReference type="InterPro" id="IPR022271">
    <property type="entry name" value="Lipocalin_ApoD"/>
</dbReference>
<dbReference type="PRINTS" id="PR01171">
    <property type="entry name" value="BCTLIPOCALIN"/>
</dbReference>
<dbReference type="Proteomes" id="UP000242351">
    <property type="component" value="Unassembled WGS sequence"/>
</dbReference>
<keyword evidence="2" id="KW-0446">Lipid-binding</keyword>
<dbReference type="CDD" id="cd19438">
    <property type="entry name" value="lipocalin_Blc-like"/>
    <property type="match status" value="1"/>
</dbReference>
<name>A0A2H9UM41_9GAMM</name>
<dbReference type="SUPFAM" id="SSF50814">
    <property type="entry name" value="Lipocalins"/>
    <property type="match status" value="1"/>
</dbReference>
<reference evidence="4 5" key="1">
    <citation type="submission" date="2017-11" db="EMBL/GenBank/DDBJ databases">
        <authorList>
            <person name="Han C.G."/>
        </authorList>
    </citation>
    <scope>NUCLEOTIDE SEQUENCE [LARGE SCALE GENOMIC DNA]</scope>
    <source>
        <strain evidence="4 5">ANC 5347</strain>
    </source>
</reference>
<reference evidence="4 5" key="2">
    <citation type="submission" date="2017-12" db="EMBL/GenBank/DDBJ databases">
        <title>Revising the taxonomy of the Acinetobacter lwoffii group: the description of Acinetobacter pseudolwoffii sp. nov. and emended description of Acinetobacter lwoffii.</title>
        <authorList>
            <person name="Nemec A."/>
        </authorList>
    </citation>
    <scope>NUCLEOTIDE SEQUENCE [LARGE SCALE GENOMIC DNA]</scope>
    <source>
        <strain evidence="4 5">ANC 5347</strain>
    </source>
</reference>
<evidence type="ECO:0000313" key="5">
    <source>
        <dbReference type="Proteomes" id="UP000242351"/>
    </source>
</evidence>
<keyword evidence="2" id="KW-0998">Cell outer membrane</keyword>
<dbReference type="EMBL" id="PGOZ01000006">
    <property type="protein sequence ID" value="PJI32751.1"/>
    <property type="molecule type" value="Genomic_DNA"/>
</dbReference>